<sequence length="350" mass="37249">MSPKRGNISGRSNGKTYVPLASVSGDHISAAHGADRDHHDPLLSDTFSDANSISPPSTLRRPSNLSISVPRPHHLHHHGHHPTQDEDDDEHQVVVSLLATKQPSSLGSAADHAGLAQSSHSPSFLKPTTIPEQDFLSLILHQSNLDDAQELCRARLDYLYENDDARKMQRTPFYKIALYRFPAILLTLCLELIVAAIIDRYSSIRTSYPLLSAFFPVLSSISGNVGLQASTTTLRALATGHASHSNTQDVIRLIIKEFLSALVIASVASVALTLIANAWSGGNLAFGLVTGGAIFVASSLGGIIGSTGPLLFKKLGIDPALTAGPFETAAQDMIGVAVYLSLATSVLGTR</sequence>
<evidence type="ECO:0000313" key="11">
    <source>
        <dbReference type="EMBL" id="TPX59820.1"/>
    </source>
</evidence>
<evidence type="ECO:0000259" key="10">
    <source>
        <dbReference type="Pfam" id="PF01769"/>
    </source>
</evidence>
<dbReference type="InterPro" id="IPR006667">
    <property type="entry name" value="SLC41_membr_dom"/>
</dbReference>
<evidence type="ECO:0000256" key="8">
    <source>
        <dbReference type="SAM" id="MobiDB-lite"/>
    </source>
</evidence>
<keyword evidence="7 9" id="KW-0472">Membrane</keyword>
<evidence type="ECO:0000256" key="4">
    <source>
        <dbReference type="ARBA" id="ARBA00022692"/>
    </source>
</evidence>
<dbReference type="PANTHER" id="PTHR41394">
    <property type="entry name" value="MAGNESIUM TRANSPORTER MGTE"/>
    <property type="match status" value="1"/>
</dbReference>
<keyword evidence="6 9" id="KW-1133">Transmembrane helix</keyword>
<comment type="subcellular location">
    <subcellularLocation>
        <location evidence="1">Membrane</location>
        <topology evidence="1">Multi-pass membrane protein</topology>
    </subcellularLocation>
</comment>
<keyword evidence="3" id="KW-0813">Transport</keyword>
<evidence type="ECO:0000256" key="2">
    <source>
        <dbReference type="ARBA" id="ARBA00009749"/>
    </source>
</evidence>
<feature type="transmembrane region" description="Helical" evidence="9">
    <location>
        <begin position="177"/>
        <end position="198"/>
    </location>
</feature>
<dbReference type="Pfam" id="PF01769">
    <property type="entry name" value="MgtE"/>
    <property type="match status" value="1"/>
</dbReference>
<comment type="similarity">
    <text evidence="2">Belongs to the SLC41A transporter family.</text>
</comment>
<feature type="compositionally biased region" description="Basic and acidic residues" evidence="8">
    <location>
        <begin position="33"/>
        <end position="42"/>
    </location>
</feature>
<proteinExistence type="inferred from homology"/>
<evidence type="ECO:0000256" key="6">
    <source>
        <dbReference type="ARBA" id="ARBA00022989"/>
    </source>
</evidence>
<feature type="transmembrane region" description="Helical" evidence="9">
    <location>
        <begin position="258"/>
        <end position="279"/>
    </location>
</feature>
<dbReference type="SUPFAM" id="SSF161093">
    <property type="entry name" value="MgtE membrane domain-like"/>
    <property type="match status" value="1"/>
</dbReference>
<comment type="caution">
    <text evidence="11">The sequence shown here is derived from an EMBL/GenBank/DDBJ whole genome shotgun (WGS) entry which is preliminary data.</text>
</comment>
<reference evidence="11 12" key="1">
    <citation type="journal article" date="2019" name="Sci. Rep.">
        <title>Comparative genomics of chytrid fungi reveal insights into the obligate biotrophic and pathogenic lifestyle of Synchytrium endobioticum.</title>
        <authorList>
            <person name="van de Vossenberg B.T.L.H."/>
            <person name="Warris S."/>
            <person name="Nguyen H.D.T."/>
            <person name="van Gent-Pelzer M.P.E."/>
            <person name="Joly D.L."/>
            <person name="van de Geest H.C."/>
            <person name="Bonants P.J.M."/>
            <person name="Smith D.S."/>
            <person name="Levesque C.A."/>
            <person name="van der Lee T.A.J."/>
        </authorList>
    </citation>
    <scope>NUCLEOTIDE SEQUENCE [LARGE SCALE GENOMIC DNA]</scope>
    <source>
        <strain evidence="11 12">CBS 809.83</strain>
    </source>
</reference>
<evidence type="ECO:0000256" key="7">
    <source>
        <dbReference type="ARBA" id="ARBA00023136"/>
    </source>
</evidence>
<dbReference type="Proteomes" id="UP000318582">
    <property type="component" value="Unassembled WGS sequence"/>
</dbReference>
<dbReference type="AlphaFoldDB" id="A0A507E9U3"/>
<feature type="compositionally biased region" description="Basic residues" evidence="8">
    <location>
        <begin position="71"/>
        <end position="81"/>
    </location>
</feature>
<feature type="domain" description="SLC41A/MgtE integral membrane" evidence="10">
    <location>
        <begin position="216"/>
        <end position="341"/>
    </location>
</feature>
<evidence type="ECO:0000256" key="1">
    <source>
        <dbReference type="ARBA" id="ARBA00004141"/>
    </source>
</evidence>
<name>A0A507E9U3_9FUNG</name>
<feature type="region of interest" description="Disordered" evidence="8">
    <location>
        <begin position="1"/>
        <end position="20"/>
    </location>
</feature>
<dbReference type="PANTHER" id="PTHR41394:SF5">
    <property type="entry name" value="SLC41A_MGTE INTEGRAL MEMBRANE DOMAIN-CONTAINING PROTEIN"/>
    <property type="match status" value="1"/>
</dbReference>
<keyword evidence="12" id="KW-1185">Reference proteome</keyword>
<dbReference type="GO" id="GO:0008324">
    <property type="term" value="F:monoatomic cation transmembrane transporter activity"/>
    <property type="evidence" value="ECO:0007669"/>
    <property type="project" value="InterPro"/>
</dbReference>
<dbReference type="GO" id="GO:0016020">
    <property type="term" value="C:membrane"/>
    <property type="evidence" value="ECO:0007669"/>
    <property type="project" value="UniProtKB-SubCell"/>
</dbReference>
<gene>
    <name evidence="11" type="ORF">PhCBS80983_g02239</name>
</gene>
<organism evidence="11 12">
    <name type="scientific">Powellomyces hirtus</name>
    <dbReference type="NCBI Taxonomy" id="109895"/>
    <lineage>
        <taxon>Eukaryota</taxon>
        <taxon>Fungi</taxon>
        <taxon>Fungi incertae sedis</taxon>
        <taxon>Chytridiomycota</taxon>
        <taxon>Chytridiomycota incertae sedis</taxon>
        <taxon>Chytridiomycetes</taxon>
        <taxon>Spizellomycetales</taxon>
        <taxon>Powellomycetaceae</taxon>
        <taxon>Powellomyces</taxon>
    </lineage>
</organism>
<feature type="compositionally biased region" description="Polar residues" evidence="8">
    <location>
        <begin position="45"/>
        <end position="67"/>
    </location>
</feature>
<evidence type="ECO:0000256" key="3">
    <source>
        <dbReference type="ARBA" id="ARBA00022448"/>
    </source>
</evidence>
<evidence type="ECO:0000256" key="9">
    <source>
        <dbReference type="SAM" id="Phobius"/>
    </source>
</evidence>
<accession>A0A507E9U3</accession>
<dbReference type="STRING" id="109895.A0A507E9U3"/>
<feature type="transmembrane region" description="Helical" evidence="9">
    <location>
        <begin position="210"/>
        <end position="227"/>
    </location>
</feature>
<dbReference type="EMBL" id="QEAQ01000021">
    <property type="protein sequence ID" value="TPX59820.1"/>
    <property type="molecule type" value="Genomic_DNA"/>
</dbReference>
<keyword evidence="5" id="KW-0460">Magnesium</keyword>
<feature type="transmembrane region" description="Helical" evidence="9">
    <location>
        <begin position="285"/>
        <end position="305"/>
    </location>
</feature>
<evidence type="ECO:0000256" key="5">
    <source>
        <dbReference type="ARBA" id="ARBA00022842"/>
    </source>
</evidence>
<keyword evidence="4 9" id="KW-0812">Transmembrane</keyword>
<dbReference type="Gene3D" id="1.10.357.20">
    <property type="entry name" value="SLC41 divalent cation transporters, integral membrane domain"/>
    <property type="match status" value="1"/>
</dbReference>
<protein>
    <recommendedName>
        <fullName evidence="10">SLC41A/MgtE integral membrane domain-containing protein</fullName>
    </recommendedName>
</protein>
<feature type="region of interest" description="Disordered" evidence="8">
    <location>
        <begin position="28"/>
        <end position="90"/>
    </location>
</feature>
<evidence type="ECO:0000313" key="12">
    <source>
        <dbReference type="Proteomes" id="UP000318582"/>
    </source>
</evidence>
<dbReference type="InterPro" id="IPR036739">
    <property type="entry name" value="SLC41_membr_dom_sf"/>
</dbReference>